<feature type="domain" description="NAD-dependent epimerase/dehydratase" evidence="2">
    <location>
        <begin position="5"/>
        <end position="232"/>
    </location>
</feature>
<accession>X1HBM5</accession>
<reference evidence="3" key="1">
    <citation type="journal article" date="2014" name="Front. Microbiol.">
        <title>High frequency of phylogenetically diverse reductive dehalogenase-homologous genes in deep subseafloor sedimentary metagenomes.</title>
        <authorList>
            <person name="Kawai M."/>
            <person name="Futagami T."/>
            <person name="Toyoda A."/>
            <person name="Takaki Y."/>
            <person name="Nishi S."/>
            <person name="Hori S."/>
            <person name="Arai W."/>
            <person name="Tsubouchi T."/>
            <person name="Morono Y."/>
            <person name="Uchiyama I."/>
            <person name="Ito T."/>
            <person name="Fujiyama A."/>
            <person name="Inagaki F."/>
            <person name="Takami H."/>
        </authorList>
    </citation>
    <scope>NUCLEOTIDE SEQUENCE</scope>
    <source>
        <strain evidence="3">Expedition CK06-06</strain>
    </source>
</reference>
<dbReference type="SUPFAM" id="SSF51735">
    <property type="entry name" value="NAD(P)-binding Rossmann-fold domains"/>
    <property type="match status" value="1"/>
</dbReference>
<evidence type="ECO:0000256" key="1">
    <source>
        <dbReference type="ARBA" id="ARBA00007637"/>
    </source>
</evidence>
<dbReference type="Gene3D" id="3.90.25.10">
    <property type="entry name" value="UDP-galactose 4-epimerase, domain 1"/>
    <property type="match status" value="1"/>
</dbReference>
<sequence>MAKRIIVTGGLGFLGSAVSRALAQRGWEVHTWDRAPSRRGPPFVHDGVHHHIVDIYDQQAVKTAMMETAAHEMIHLAWGGLPNYMSCHHVDVELVNQIKFVRTAIECGIENLTHTGTCLEYGAISGALREEMTCAPDTPYGFAKLALLRYIEFLRTELSFHHKWLRLFYMYGEGQAPTSLYSLLCAAHARGDKTFDMSLGHQLRDFSPVSEIVTKVVMLHECEAADGVYNVCSGRPVSVRQLIESWAAERGYDVNLNLGRFPIPEYEPLAFWGNDTKTRQALGKHQDA</sequence>
<comment type="similarity">
    <text evidence="1">Belongs to the NAD(P)-dependent epimerase/dehydratase family.</text>
</comment>
<dbReference type="InterPro" id="IPR036291">
    <property type="entry name" value="NAD(P)-bd_dom_sf"/>
</dbReference>
<dbReference type="AlphaFoldDB" id="X1HBM5"/>
<evidence type="ECO:0000259" key="2">
    <source>
        <dbReference type="Pfam" id="PF01370"/>
    </source>
</evidence>
<comment type="caution">
    <text evidence="3">The sequence shown here is derived from an EMBL/GenBank/DDBJ whole genome shotgun (WGS) entry which is preliminary data.</text>
</comment>
<dbReference type="PANTHER" id="PTHR43000">
    <property type="entry name" value="DTDP-D-GLUCOSE 4,6-DEHYDRATASE-RELATED"/>
    <property type="match status" value="1"/>
</dbReference>
<gene>
    <name evidence="3" type="ORF">S03H2_11545</name>
</gene>
<organism evidence="3">
    <name type="scientific">marine sediment metagenome</name>
    <dbReference type="NCBI Taxonomy" id="412755"/>
    <lineage>
        <taxon>unclassified sequences</taxon>
        <taxon>metagenomes</taxon>
        <taxon>ecological metagenomes</taxon>
    </lineage>
</organism>
<dbReference type="Pfam" id="PF01370">
    <property type="entry name" value="Epimerase"/>
    <property type="match status" value="1"/>
</dbReference>
<dbReference type="Gene3D" id="3.40.50.720">
    <property type="entry name" value="NAD(P)-binding Rossmann-like Domain"/>
    <property type="match status" value="1"/>
</dbReference>
<protein>
    <recommendedName>
        <fullName evidence="2">NAD-dependent epimerase/dehydratase domain-containing protein</fullName>
    </recommendedName>
</protein>
<proteinExistence type="inferred from homology"/>
<dbReference type="EMBL" id="BARU01005887">
    <property type="protein sequence ID" value="GAH42718.1"/>
    <property type="molecule type" value="Genomic_DNA"/>
</dbReference>
<dbReference type="InterPro" id="IPR001509">
    <property type="entry name" value="Epimerase_deHydtase"/>
</dbReference>
<name>X1HBM5_9ZZZZ</name>
<evidence type="ECO:0000313" key="3">
    <source>
        <dbReference type="EMBL" id="GAH42718.1"/>
    </source>
</evidence>